<organism evidence="2 3">
    <name type="scientific">Thiothrix nivea (strain ATCC 35100 / DSM 5205 / JP2)</name>
    <dbReference type="NCBI Taxonomy" id="870187"/>
    <lineage>
        <taxon>Bacteria</taxon>
        <taxon>Pseudomonadati</taxon>
        <taxon>Pseudomonadota</taxon>
        <taxon>Gammaproteobacteria</taxon>
        <taxon>Thiotrichales</taxon>
        <taxon>Thiotrichaceae</taxon>
        <taxon>Thiothrix</taxon>
    </lineage>
</organism>
<proteinExistence type="predicted"/>
<evidence type="ECO:0008006" key="4">
    <source>
        <dbReference type="Google" id="ProtNLM"/>
    </source>
</evidence>
<name>A0A656HIA1_THINJ</name>
<evidence type="ECO:0000313" key="2">
    <source>
        <dbReference type="EMBL" id="EIJ35110.1"/>
    </source>
</evidence>
<evidence type="ECO:0000313" key="3">
    <source>
        <dbReference type="Proteomes" id="UP000005317"/>
    </source>
</evidence>
<dbReference type="OrthoDB" id="5622445at2"/>
<dbReference type="RefSeq" id="WP_002709022.1">
    <property type="nucleotide sequence ID" value="NZ_JH651384.1"/>
</dbReference>
<dbReference type="Proteomes" id="UP000005317">
    <property type="component" value="Unassembled WGS sequence"/>
</dbReference>
<protein>
    <recommendedName>
        <fullName evidence="4">Lipoprotein</fullName>
    </recommendedName>
</protein>
<dbReference type="AlphaFoldDB" id="A0A656HIA1"/>
<accession>A0A656HIA1</accession>
<reference evidence="3" key="1">
    <citation type="journal article" date="2011" name="Stand. Genomic Sci.">
        <title>Genome sequence of the filamentous, gliding Thiothrix nivea neotype strain (JP2(T)).</title>
        <authorList>
            <person name="Lapidus A."/>
            <person name="Nolan M."/>
            <person name="Lucas S."/>
            <person name="Glavina Del Rio T."/>
            <person name="Tice H."/>
            <person name="Cheng J.F."/>
            <person name="Tapia R."/>
            <person name="Han C."/>
            <person name="Goodwin L."/>
            <person name="Pitluck S."/>
            <person name="Liolios K."/>
            <person name="Pagani I."/>
            <person name="Ivanova N."/>
            <person name="Huntemann M."/>
            <person name="Mavromatis K."/>
            <person name="Mikhailova N."/>
            <person name="Pati A."/>
            <person name="Chen A."/>
            <person name="Palaniappan K."/>
            <person name="Land M."/>
            <person name="Brambilla E.M."/>
            <person name="Rohde M."/>
            <person name="Abt B."/>
            <person name="Verbarg S."/>
            <person name="Goker M."/>
            <person name="Bristow J."/>
            <person name="Eisen J.A."/>
            <person name="Markowitz V."/>
            <person name="Hugenholtz P."/>
            <person name="Kyrpides N.C."/>
            <person name="Klenk H.P."/>
            <person name="Woyke T."/>
        </authorList>
    </citation>
    <scope>NUCLEOTIDE SEQUENCE [LARGE SCALE GENOMIC DNA]</scope>
    <source>
        <strain evidence="3">ATCC 35100 / DSM 5205 / JP2</strain>
    </source>
</reference>
<sequence precursor="true">MECNNKFLALLFFAGLCLIAGNSLAADNQNAAKLPASWYKAAFETRFPPAIPSLPPANGWAILYKNKADTMGKEYSNLFRPVGKDLNTALSAVATDNPFRPLFPTLYTPDNNKKRLECPVLGAPFELDDKPASKEWVVSFSAEQCLGKDESGNLLHGDNDAHKWVLQKTPDGKYRVLAEGDGSLYITNHNKEQGYKEIRTRLFLKRAFPDNELQCGGAEFTWRYRNKGYYLADTEYMAQDCQPLYFPELTGEAWQNAYDEYERRAKVLVDEWLEALKKGS</sequence>
<gene>
    <name evidence="2" type="ORF">Thini_2570</name>
</gene>
<evidence type="ECO:0000256" key="1">
    <source>
        <dbReference type="SAM" id="SignalP"/>
    </source>
</evidence>
<keyword evidence="1" id="KW-0732">Signal</keyword>
<feature type="signal peptide" evidence="1">
    <location>
        <begin position="1"/>
        <end position="25"/>
    </location>
</feature>
<dbReference type="EMBL" id="JH651384">
    <property type="protein sequence ID" value="EIJ35110.1"/>
    <property type="molecule type" value="Genomic_DNA"/>
</dbReference>
<feature type="chain" id="PRO_5024915848" description="Lipoprotein" evidence="1">
    <location>
        <begin position="26"/>
        <end position="280"/>
    </location>
</feature>
<keyword evidence="3" id="KW-1185">Reference proteome</keyword>